<sequence length="182" mass="18384">MKQKRHLDRCASWALLITAAALPLAGCGEDEPDTAAPRASTSAPSTPPPPAPTSAAPSASPAALKAADGTRLKSCADARCEVEIKAGDVIRFNATGESRAGFGDITVKKVSEKEITYDLASGAATFTQPARKVPDSGNLNGISLTLVAVQGERAVIRLGKPVSGAFSAEVGPGGMTVTTPGG</sequence>
<keyword evidence="4" id="KW-1185">Reference proteome</keyword>
<feature type="compositionally biased region" description="Low complexity" evidence="1">
    <location>
        <begin position="34"/>
        <end position="44"/>
    </location>
</feature>
<feature type="region of interest" description="Disordered" evidence="1">
    <location>
        <begin position="27"/>
        <end position="63"/>
    </location>
</feature>
<accession>A0ABW0ZZU2</accession>
<feature type="chain" id="PRO_5045771327" evidence="2">
    <location>
        <begin position="26"/>
        <end position="182"/>
    </location>
</feature>
<proteinExistence type="predicted"/>
<comment type="caution">
    <text evidence="3">The sequence shown here is derived from an EMBL/GenBank/DDBJ whole genome shotgun (WGS) entry which is preliminary data.</text>
</comment>
<keyword evidence="2" id="KW-0732">Signal</keyword>
<evidence type="ECO:0000256" key="1">
    <source>
        <dbReference type="SAM" id="MobiDB-lite"/>
    </source>
</evidence>
<feature type="signal peptide" evidence="2">
    <location>
        <begin position="1"/>
        <end position="25"/>
    </location>
</feature>
<dbReference type="EMBL" id="JBHSON010000024">
    <property type="protein sequence ID" value="MFC5747666.1"/>
    <property type="molecule type" value="Genomic_DNA"/>
</dbReference>
<protein>
    <submittedName>
        <fullName evidence="3">Uncharacterized protein</fullName>
    </submittedName>
</protein>
<feature type="compositionally biased region" description="Low complexity" evidence="1">
    <location>
        <begin position="53"/>
        <end position="63"/>
    </location>
</feature>
<evidence type="ECO:0000313" key="4">
    <source>
        <dbReference type="Proteomes" id="UP001596074"/>
    </source>
</evidence>
<evidence type="ECO:0000256" key="2">
    <source>
        <dbReference type="SAM" id="SignalP"/>
    </source>
</evidence>
<gene>
    <name evidence="3" type="ORF">ACFPZN_18725</name>
</gene>
<reference evidence="4" key="1">
    <citation type="journal article" date="2019" name="Int. J. Syst. Evol. Microbiol.">
        <title>The Global Catalogue of Microorganisms (GCM) 10K type strain sequencing project: providing services to taxonomists for standard genome sequencing and annotation.</title>
        <authorList>
            <consortium name="The Broad Institute Genomics Platform"/>
            <consortium name="The Broad Institute Genome Sequencing Center for Infectious Disease"/>
            <person name="Wu L."/>
            <person name="Ma J."/>
        </authorList>
    </citation>
    <scope>NUCLEOTIDE SEQUENCE [LARGE SCALE GENOMIC DNA]</scope>
    <source>
        <strain evidence="4">KCTC 42087</strain>
    </source>
</reference>
<name>A0ABW0ZZU2_9ACTN</name>
<dbReference type="RefSeq" id="WP_378283285.1">
    <property type="nucleotide sequence ID" value="NZ_JBHSON010000024.1"/>
</dbReference>
<dbReference type="Proteomes" id="UP001596074">
    <property type="component" value="Unassembled WGS sequence"/>
</dbReference>
<evidence type="ECO:0000313" key="3">
    <source>
        <dbReference type="EMBL" id="MFC5747666.1"/>
    </source>
</evidence>
<organism evidence="3 4">
    <name type="scientific">Actinomadura rugatobispora</name>
    <dbReference type="NCBI Taxonomy" id="1994"/>
    <lineage>
        <taxon>Bacteria</taxon>
        <taxon>Bacillati</taxon>
        <taxon>Actinomycetota</taxon>
        <taxon>Actinomycetes</taxon>
        <taxon>Streptosporangiales</taxon>
        <taxon>Thermomonosporaceae</taxon>
        <taxon>Actinomadura</taxon>
    </lineage>
</organism>